<dbReference type="SUPFAM" id="SSF57938">
    <property type="entry name" value="DnaJ/Hsp40 cysteine-rich domain"/>
    <property type="match status" value="1"/>
</dbReference>
<evidence type="ECO:0000313" key="2">
    <source>
        <dbReference type="EMBL" id="KKK67863.1"/>
    </source>
</evidence>
<reference evidence="2" key="1">
    <citation type="journal article" date="2015" name="Nature">
        <title>Complex archaea that bridge the gap between prokaryotes and eukaryotes.</title>
        <authorList>
            <person name="Spang A."/>
            <person name="Saw J.H."/>
            <person name="Jorgensen S.L."/>
            <person name="Zaremba-Niedzwiedzka K."/>
            <person name="Martijn J."/>
            <person name="Lind A.E."/>
            <person name="van Eijk R."/>
            <person name="Schleper C."/>
            <person name="Guy L."/>
            <person name="Ettema T.J."/>
        </authorList>
    </citation>
    <scope>NUCLEOTIDE SEQUENCE</scope>
</reference>
<feature type="compositionally biased region" description="Basic and acidic residues" evidence="1">
    <location>
        <begin position="33"/>
        <end position="45"/>
    </location>
</feature>
<evidence type="ECO:0000256" key="1">
    <source>
        <dbReference type="SAM" id="MobiDB-lite"/>
    </source>
</evidence>
<protein>
    <submittedName>
        <fullName evidence="2">Uncharacterized protein</fullName>
    </submittedName>
</protein>
<comment type="caution">
    <text evidence="2">The sequence shown here is derived from an EMBL/GenBank/DDBJ whole genome shotgun (WGS) entry which is preliminary data.</text>
</comment>
<dbReference type="Gene3D" id="6.20.20.10">
    <property type="match status" value="1"/>
</dbReference>
<feature type="region of interest" description="Disordered" evidence="1">
    <location>
        <begin position="28"/>
        <end position="50"/>
    </location>
</feature>
<feature type="non-terminal residue" evidence="2">
    <location>
        <position position="1"/>
    </location>
</feature>
<gene>
    <name evidence="2" type="ORF">LCGC14_2949840</name>
</gene>
<organism evidence="2">
    <name type="scientific">marine sediment metagenome</name>
    <dbReference type="NCBI Taxonomy" id="412755"/>
    <lineage>
        <taxon>unclassified sequences</taxon>
        <taxon>metagenomes</taxon>
        <taxon>ecological metagenomes</taxon>
    </lineage>
</organism>
<dbReference type="InterPro" id="IPR036410">
    <property type="entry name" value="HSP_DnaJ_Cys-rich_dom_sf"/>
</dbReference>
<dbReference type="AlphaFoldDB" id="A0A0F8XG83"/>
<proteinExistence type="predicted"/>
<sequence length="100" mass="11232">WVHWPRWQEWQACYATRIHDQIAKEWGTGKSETATRKEGGHRDLTNYDTLNEGLPDAEKIKQCPRCGGSGIFHSPNFRASCNRCKGSGHVLAIEPRGPAA</sequence>
<dbReference type="EMBL" id="LAZR01059404">
    <property type="protein sequence ID" value="KKK67863.1"/>
    <property type="molecule type" value="Genomic_DNA"/>
</dbReference>
<accession>A0A0F8XG83</accession>
<name>A0A0F8XG83_9ZZZZ</name>